<name>A0A1I8NZM1_STOCA</name>
<evidence type="ECO:0000313" key="2">
    <source>
        <dbReference type="EnsemblMetazoa" id="SCAU003476-PD"/>
    </source>
</evidence>
<dbReference type="InterPro" id="IPR027967">
    <property type="entry name" value="DUF4612"/>
</dbReference>
<keyword evidence="4" id="KW-1185">Reference proteome</keyword>
<dbReference type="VEuPathDB" id="VectorBase:SCAU003476"/>
<feature type="region of interest" description="Disordered" evidence="1">
    <location>
        <begin position="368"/>
        <end position="390"/>
    </location>
</feature>
<dbReference type="PANTHER" id="PTHR14974:SF3">
    <property type="entry name" value="SIMILAR TO RIKEN CDNA 1700025G04 GENE"/>
    <property type="match status" value="1"/>
</dbReference>
<dbReference type="AlphaFoldDB" id="A0A1I8NZM1"/>
<dbReference type="EnsemblMetazoa" id="SCAU003476-RH">
    <property type="protein sequence ID" value="SCAU003476-PH"/>
    <property type="gene ID" value="SCAU003476"/>
</dbReference>
<feature type="region of interest" description="Disordered" evidence="1">
    <location>
        <begin position="1"/>
        <end position="68"/>
    </location>
</feature>
<feature type="region of interest" description="Disordered" evidence="1">
    <location>
        <begin position="307"/>
        <end position="329"/>
    </location>
</feature>
<dbReference type="PANTHER" id="PTHR14974">
    <property type="entry name" value="SIMILAR TO RIKEN CDNA 1700025G04 GENE"/>
    <property type="match status" value="1"/>
</dbReference>
<reference evidence="3 4" key="1">
    <citation type="submission" date="2015-05" db="EMBL/GenBank/DDBJ databases">
        <authorList>
            <person name="Wilson R.K."/>
            <person name="Warren W.C."/>
            <person name="Olafson P."/>
        </authorList>
    </citation>
    <scope>NUCLEOTIDE SEQUENCE [LARGE SCALE GENOMIC DNA]</scope>
    <source>
        <strain evidence="3 4">USDA</strain>
    </source>
</reference>
<dbReference type="EnsemblMetazoa" id="SCAU003476-RA">
    <property type="protein sequence ID" value="SCAU003476-PA"/>
    <property type="gene ID" value="SCAU003476"/>
</dbReference>
<feature type="compositionally biased region" description="Basic and acidic residues" evidence="1">
    <location>
        <begin position="40"/>
        <end position="63"/>
    </location>
</feature>
<feature type="region of interest" description="Disordered" evidence="1">
    <location>
        <begin position="407"/>
        <end position="429"/>
    </location>
</feature>
<dbReference type="OrthoDB" id="5919401at2759"/>
<gene>
    <name evidence="2" type="primary">106091081</name>
</gene>
<feature type="compositionally biased region" description="Acidic residues" evidence="1">
    <location>
        <begin position="30"/>
        <end position="39"/>
    </location>
</feature>
<sequence length="522" mass="57025">MGCGQSKIHLYPRKSKSKANGKKGGHGDSEAETDEEEGHIEDAENRDRERNDESEENSNKDSGDADEEVSVSLLRARNLSLLQSQEISSSQQNFFRMLDKKIEEGPDYDSNSETEIALEEARLNALVQHWESASLTASMCSSASRSLQTTPVRQTPAKQLVQATPRALLTTTAIPPQVLNSEFLPHPGAPSAGAGGTLKLTPSKQITIPQMNSGMLHQISVMPQMPLGISAVETSTSANIVNINANTSNALAIVQQAAANQATNAQTAPPQYMLAIPTGSSPLLGKSGQVSPKRLVDGRLLINSSPLTQQQQQQQQMQQPPPTNPIHQQFMTAAPPNLQQTPLNYVNGGRAAPQSAVNMQLAYYGQTATMPPTPQQAMQHHQQQQQQQQQQQYGDVIVQQQQQYEQQQQQQQTPHGQTQTSSSMSLSTSSATSYYGDVVHNVQTSNTEYRFPPAISVQRLAPQVQRQLRETQELIKDSCPQLYAAGYGSPGPPLRNQAAVNARNHPNSRRPTLDTQFSQELS</sequence>
<protein>
    <submittedName>
        <fullName evidence="2">Uncharacterized protein</fullName>
    </submittedName>
</protein>
<dbReference type="EnsemblMetazoa" id="SCAU003476-RF">
    <property type="protein sequence ID" value="SCAU003476-PF"/>
    <property type="gene ID" value="SCAU003476"/>
</dbReference>
<feature type="compositionally biased region" description="Polar residues" evidence="1">
    <location>
        <begin position="509"/>
        <end position="522"/>
    </location>
</feature>
<evidence type="ECO:0000256" key="1">
    <source>
        <dbReference type="SAM" id="MobiDB-lite"/>
    </source>
</evidence>
<dbReference type="KEGG" id="scac:106091081"/>
<dbReference type="EnsemblMetazoa" id="SCAU003476-RE">
    <property type="protein sequence ID" value="SCAU003476-PE"/>
    <property type="gene ID" value="SCAU003476"/>
</dbReference>
<feature type="compositionally biased region" description="Low complexity" evidence="1">
    <location>
        <begin position="309"/>
        <end position="318"/>
    </location>
</feature>
<evidence type="ECO:0000313" key="3">
    <source>
        <dbReference type="EnsemblMetazoa" id="SCAU003476-PF"/>
    </source>
</evidence>
<organism evidence="2 4">
    <name type="scientific">Stomoxys calcitrans</name>
    <name type="common">Stable fly</name>
    <name type="synonym">Conops calcitrans</name>
    <dbReference type="NCBI Taxonomy" id="35570"/>
    <lineage>
        <taxon>Eukaryota</taxon>
        <taxon>Metazoa</taxon>
        <taxon>Ecdysozoa</taxon>
        <taxon>Arthropoda</taxon>
        <taxon>Hexapoda</taxon>
        <taxon>Insecta</taxon>
        <taxon>Pterygota</taxon>
        <taxon>Neoptera</taxon>
        <taxon>Endopterygota</taxon>
        <taxon>Diptera</taxon>
        <taxon>Brachycera</taxon>
        <taxon>Muscomorpha</taxon>
        <taxon>Muscoidea</taxon>
        <taxon>Muscidae</taxon>
        <taxon>Stomoxys</taxon>
    </lineage>
</organism>
<feature type="compositionally biased region" description="Basic residues" evidence="1">
    <location>
        <begin position="10"/>
        <end position="24"/>
    </location>
</feature>
<reference evidence="2" key="2">
    <citation type="submission" date="2020-05" db="UniProtKB">
        <authorList>
            <consortium name="EnsemblMetazoa"/>
        </authorList>
    </citation>
    <scope>IDENTIFICATION</scope>
    <source>
        <strain evidence="2">USDA</strain>
    </source>
</reference>
<dbReference type="EnsemblMetazoa" id="SCAU003476-RG">
    <property type="protein sequence ID" value="SCAU003476-PG"/>
    <property type="gene ID" value="SCAU003476"/>
</dbReference>
<accession>A0A1I8NZM1</accession>
<evidence type="ECO:0000313" key="4">
    <source>
        <dbReference type="Proteomes" id="UP000095300"/>
    </source>
</evidence>
<dbReference type="EnsemblMetazoa" id="SCAU003476-RD">
    <property type="protein sequence ID" value="SCAU003476-PD"/>
    <property type="gene ID" value="SCAU003476"/>
</dbReference>
<dbReference type="Pfam" id="PF15389">
    <property type="entry name" value="DUF4612"/>
    <property type="match status" value="1"/>
</dbReference>
<feature type="region of interest" description="Disordered" evidence="1">
    <location>
        <begin position="485"/>
        <end position="522"/>
    </location>
</feature>
<proteinExistence type="predicted"/>
<dbReference type="Proteomes" id="UP000095300">
    <property type="component" value="Unassembled WGS sequence"/>
</dbReference>
<dbReference type="EnsemblMetazoa" id="SCAU003476-RB">
    <property type="protein sequence ID" value="SCAU003476-PB"/>
    <property type="gene ID" value="SCAU003476"/>
</dbReference>